<keyword evidence="2" id="KW-1185">Reference proteome</keyword>
<dbReference type="GeneID" id="90994024"/>
<dbReference type="AlphaFoldDB" id="A0A1M4ZAH9"/>
<sequence length="110" mass="12565">MVRIISFEDDCAQVDWADAVDEGIAIGLKVAMENRNREIEKIDVRIPSGYGVATDYTIKNECPKCRGKLIKKGVHNGCYDGEFTYVDKLTCENDCFFYYSELREHNGIKD</sequence>
<proteinExistence type="predicted"/>
<name>A0A1M4ZAH9_9FIRM</name>
<organism evidence="1 2">
    <name type="scientific">Tissierella praeacuta DSM 18095</name>
    <dbReference type="NCBI Taxonomy" id="1123404"/>
    <lineage>
        <taxon>Bacteria</taxon>
        <taxon>Bacillati</taxon>
        <taxon>Bacillota</taxon>
        <taxon>Tissierellia</taxon>
        <taxon>Tissierellales</taxon>
        <taxon>Tissierellaceae</taxon>
        <taxon>Tissierella</taxon>
    </lineage>
</organism>
<reference evidence="2" key="1">
    <citation type="submission" date="2016-11" db="EMBL/GenBank/DDBJ databases">
        <authorList>
            <person name="Varghese N."/>
            <person name="Submissions S."/>
        </authorList>
    </citation>
    <scope>NUCLEOTIDE SEQUENCE [LARGE SCALE GENOMIC DNA]</scope>
    <source>
        <strain evidence="2">DSM 18095</strain>
    </source>
</reference>
<protein>
    <submittedName>
        <fullName evidence="1">Uncharacterized protein</fullName>
    </submittedName>
</protein>
<dbReference type="EMBL" id="FQTY01000023">
    <property type="protein sequence ID" value="SHF15050.1"/>
    <property type="molecule type" value="Genomic_DNA"/>
</dbReference>
<gene>
    <name evidence="1" type="ORF">SAMN02745784_02975</name>
</gene>
<evidence type="ECO:0000313" key="2">
    <source>
        <dbReference type="Proteomes" id="UP000184114"/>
    </source>
</evidence>
<accession>A0A1M4ZAH9</accession>
<dbReference type="RefSeq" id="WP_072977738.1">
    <property type="nucleotide sequence ID" value="NZ_FQTY01000023.1"/>
</dbReference>
<evidence type="ECO:0000313" key="1">
    <source>
        <dbReference type="EMBL" id="SHF15050.1"/>
    </source>
</evidence>
<dbReference type="STRING" id="1123404.SAMN02745784_02975"/>
<dbReference type="Proteomes" id="UP000184114">
    <property type="component" value="Unassembled WGS sequence"/>
</dbReference>